<dbReference type="Proteomes" id="UP000621510">
    <property type="component" value="Unassembled WGS sequence"/>
</dbReference>
<protein>
    <recommendedName>
        <fullName evidence="3">Transposase</fullName>
    </recommendedName>
</protein>
<dbReference type="RefSeq" id="WP_201857505.1">
    <property type="nucleotide sequence ID" value="NZ_JAERRG010000036.1"/>
</dbReference>
<evidence type="ECO:0008006" key="3">
    <source>
        <dbReference type="Google" id="ProtNLM"/>
    </source>
</evidence>
<evidence type="ECO:0000313" key="1">
    <source>
        <dbReference type="EMBL" id="MBL1119725.1"/>
    </source>
</evidence>
<name>A0ABS1Q641_9ACTN</name>
<gene>
    <name evidence="1" type="ORF">JK364_46540</name>
</gene>
<organism evidence="1 2">
    <name type="scientific">Streptomyces endocoffeicus</name>
    <dbReference type="NCBI Taxonomy" id="2898945"/>
    <lineage>
        <taxon>Bacteria</taxon>
        <taxon>Bacillati</taxon>
        <taxon>Actinomycetota</taxon>
        <taxon>Actinomycetes</taxon>
        <taxon>Kitasatosporales</taxon>
        <taxon>Streptomycetaceae</taxon>
        <taxon>Streptomyces</taxon>
    </lineage>
</organism>
<keyword evidence="2" id="KW-1185">Reference proteome</keyword>
<comment type="caution">
    <text evidence="1">The sequence shown here is derived from an EMBL/GenBank/DDBJ whole genome shotgun (WGS) entry which is preliminary data.</text>
</comment>
<dbReference type="EMBL" id="JAERRG010000036">
    <property type="protein sequence ID" value="MBL1119725.1"/>
    <property type="molecule type" value="Genomic_DNA"/>
</dbReference>
<evidence type="ECO:0000313" key="2">
    <source>
        <dbReference type="Proteomes" id="UP000621510"/>
    </source>
</evidence>
<proteinExistence type="predicted"/>
<accession>A0ABS1Q641</accession>
<sequence>MKDAAEAITTWKASTDRDLIAKMHWILALYDRPPADGVRCVDEFGPLNLMPRKAKAWRLAAKPRRLRATYNR</sequence>
<reference evidence="1 2" key="1">
    <citation type="submission" date="2021-01" db="EMBL/GenBank/DDBJ databases">
        <title>WGS of actinomycetes isolated from Thailand.</title>
        <authorList>
            <person name="Thawai C."/>
        </authorList>
    </citation>
    <scope>NUCLEOTIDE SEQUENCE [LARGE SCALE GENOMIC DNA]</scope>
    <source>
        <strain evidence="1 2">CA3R110</strain>
    </source>
</reference>